<reference evidence="1 2" key="1">
    <citation type="journal article" date="2023" name="Insect Mol. Biol.">
        <title>Genome sequencing provides insights into the evolution of gene families encoding plant cell wall-degrading enzymes in longhorned beetles.</title>
        <authorList>
            <person name="Shin N.R."/>
            <person name="Okamura Y."/>
            <person name="Kirsch R."/>
            <person name="Pauchet Y."/>
        </authorList>
    </citation>
    <scope>NUCLEOTIDE SEQUENCE [LARGE SCALE GENOMIC DNA]</scope>
    <source>
        <strain evidence="1">EAD_L_NR</strain>
    </source>
</reference>
<keyword evidence="2" id="KW-1185">Reference proteome</keyword>
<organism evidence="1 2">
    <name type="scientific">Exocentrus adspersus</name>
    <dbReference type="NCBI Taxonomy" id="1586481"/>
    <lineage>
        <taxon>Eukaryota</taxon>
        <taxon>Metazoa</taxon>
        <taxon>Ecdysozoa</taxon>
        <taxon>Arthropoda</taxon>
        <taxon>Hexapoda</taxon>
        <taxon>Insecta</taxon>
        <taxon>Pterygota</taxon>
        <taxon>Neoptera</taxon>
        <taxon>Endopterygota</taxon>
        <taxon>Coleoptera</taxon>
        <taxon>Polyphaga</taxon>
        <taxon>Cucujiformia</taxon>
        <taxon>Chrysomeloidea</taxon>
        <taxon>Cerambycidae</taxon>
        <taxon>Lamiinae</taxon>
        <taxon>Acanthocinini</taxon>
        <taxon>Exocentrus</taxon>
    </lineage>
</organism>
<proteinExistence type="predicted"/>
<gene>
    <name evidence="1" type="ORF">NQ315_003703</name>
</gene>
<accession>A0AAV8V6K6</accession>
<dbReference type="AlphaFoldDB" id="A0AAV8V6K6"/>
<evidence type="ECO:0000313" key="2">
    <source>
        <dbReference type="Proteomes" id="UP001159042"/>
    </source>
</evidence>
<comment type="caution">
    <text evidence="1">The sequence shown here is derived from an EMBL/GenBank/DDBJ whole genome shotgun (WGS) entry which is preliminary data.</text>
</comment>
<name>A0AAV8V6K6_9CUCU</name>
<protein>
    <submittedName>
        <fullName evidence="1">Uncharacterized protein</fullName>
    </submittedName>
</protein>
<evidence type="ECO:0000313" key="1">
    <source>
        <dbReference type="EMBL" id="KAJ8909825.1"/>
    </source>
</evidence>
<dbReference type="EMBL" id="JANEYG010000403">
    <property type="protein sequence ID" value="KAJ8909825.1"/>
    <property type="molecule type" value="Genomic_DNA"/>
</dbReference>
<sequence>MASEMEQKRKSRKMLRSSFTRAANDLEVLLNGESSDVDSTKVSWEILLTKRNELEALDSIVYDLMVENATEVELESEIEARDGYLKRFTTLKIKYDKLFVDATSTTSSQSSTNTSHRPRIVKATGKRKFKLPTLEFKRYDGSVKGWLAFWFQFKKIHEDKTIDDHDKIEYLIQAMSVGSRARQLVESYPTMGENYQKII</sequence>
<dbReference type="Proteomes" id="UP001159042">
    <property type="component" value="Unassembled WGS sequence"/>
</dbReference>